<dbReference type="NCBIfam" id="TIGR01733">
    <property type="entry name" value="AA-adenyl-dom"/>
    <property type="match status" value="1"/>
</dbReference>
<evidence type="ECO:0000256" key="1">
    <source>
        <dbReference type="ARBA" id="ARBA00006432"/>
    </source>
</evidence>
<evidence type="ECO:0000256" key="3">
    <source>
        <dbReference type="ARBA" id="ARBA00022553"/>
    </source>
</evidence>
<dbReference type="InterPro" id="IPR020459">
    <property type="entry name" value="AMP-binding"/>
</dbReference>
<evidence type="ECO:0000256" key="2">
    <source>
        <dbReference type="ARBA" id="ARBA00022450"/>
    </source>
</evidence>
<keyword evidence="6" id="KW-1185">Reference proteome</keyword>
<dbReference type="EMBL" id="QKMR01000027">
    <property type="protein sequence ID" value="PYG84942.1"/>
    <property type="molecule type" value="Genomic_DNA"/>
</dbReference>
<dbReference type="PROSITE" id="PS00455">
    <property type="entry name" value="AMP_BINDING"/>
    <property type="match status" value="1"/>
</dbReference>
<comment type="similarity">
    <text evidence="1">Belongs to the ATP-dependent AMP-binding enzyme family.</text>
</comment>
<organism evidence="5 6">
    <name type="scientific">Ruminiclostridium sufflavum DSM 19573</name>
    <dbReference type="NCBI Taxonomy" id="1121337"/>
    <lineage>
        <taxon>Bacteria</taxon>
        <taxon>Bacillati</taxon>
        <taxon>Bacillota</taxon>
        <taxon>Clostridia</taxon>
        <taxon>Eubacteriales</taxon>
        <taxon>Oscillospiraceae</taxon>
        <taxon>Ruminiclostridium</taxon>
    </lineage>
</organism>
<dbReference type="PANTHER" id="PTHR44845:SF7">
    <property type="entry name" value="PLIPASTATIN SYNTHASE SUBUNIT D"/>
    <property type="match status" value="1"/>
</dbReference>
<keyword evidence="3" id="KW-0597">Phosphoprotein</keyword>
<feature type="domain" description="AMP-dependent synthetase/ligase" evidence="4">
    <location>
        <begin position="33"/>
        <end position="389"/>
    </location>
</feature>
<reference evidence="5 6" key="1">
    <citation type="submission" date="2018-06" db="EMBL/GenBank/DDBJ databases">
        <title>Genomic Encyclopedia of Type Strains, Phase I: the one thousand microbial genomes (KMG-I) project.</title>
        <authorList>
            <person name="Kyrpides N."/>
        </authorList>
    </citation>
    <scope>NUCLEOTIDE SEQUENCE [LARGE SCALE GENOMIC DNA]</scope>
    <source>
        <strain evidence="5 6">DSM 19573</strain>
    </source>
</reference>
<sequence>MIQGLSNDDYELIRTFNSTEVPVTNERLVYEYFEENANKYPDKIALFFMGKSLSYKKVNETANQLAYKLVADGVKPDDIVGIMLERSFEMIISILAILKAGAAYLPIDPRHPKDRIEYYIQNSRVQIVLTSEQYIQDEKTQEVNYILWEKADEWEGNSKTNLVRRAQTNNLAYIIYTSGSTGMPKGVMIEHGGLINRLSWMINNFVFNEEDVFLQKTTFSFDVSVWELLCWGMVGAKLAIMEPNKEKNPRSIVKMIEQYKVTVLHFVPSVLELFISYTEYKFDLDRIKTLKYVVVSGEELTLITAKKFNELYKPHHEIALWNLYGPTEATIDVTSFNCDELDDSFERVPIGGPVWNTKLYVFDENMRILPVGEKGELFIGGIQVARGYYNNEKLTAERFMPNPLNPDEMIYKTGDLVMWNEHGLIDYYGRIDSQIKIRGLRIELGEIEFHLMQYQGITKSIVIVDARNLVNKYLVAFYTGEPEVNEGELSEFLAKRIPEYMMPTKFIHIKQFDTVLNGKLDRKALVNLYETKYVV</sequence>
<dbReference type="Gene3D" id="3.30.300.30">
    <property type="match status" value="1"/>
</dbReference>
<dbReference type="InterPro" id="IPR020845">
    <property type="entry name" value="AMP-binding_CS"/>
</dbReference>
<dbReference type="Gene3D" id="3.40.50.980">
    <property type="match status" value="2"/>
</dbReference>
<dbReference type="RefSeq" id="WP_110463358.1">
    <property type="nucleotide sequence ID" value="NZ_QKMR01000027.1"/>
</dbReference>
<dbReference type="CDD" id="cd05930">
    <property type="entry name" value="A_NRPS"/>
    <property type="match status" value="1"/>
</dbReference>
<comment type="caution">
    <text evidence="5">The sequence shown here is derived from an EMBL/GenBank/DDBJ whole genome shotgun (WGS) entry which is preliminary data.</text>
</comment>
<dbReference type="InterPro" id="IPR010071">
    <property type="entry name" value="AA_adenyl_dom"/>
</dbReference>
<dbReference type="InterPro" id="IPR045851">
    <property type="entry name" value="AMP-bd_C_sf"/>
</dbReference>
<evidence type="ECO:0000259" key="4">
    <source>
        <dbReference type="Pfam" id="PF00501"/>
    </source>
</evidence>
<protein>
    <submittedName>
        <fullName evidence="5">Amino acid adenylation domain-containing protein</fullName>
    </submittedName>
</protein>
<dbReference type="AlphaFoldDB" id="A0A318XG77"/>
<evidence type="ECO:0000313" key="6">
    <source>
        <dbReference type="Proteomes" id="UP000248132"/>
    </source>
</evidence>
<dbReference type="OrthoDB" id="51171at2"/>
<dbReference type="FunFam" id="3.40.50.980:FF:000001">
    <property type="entry name" value="Non-ribosomal peptide synthetase"/>
    <property type="match status" value="1"/>
</dbReference>
<evidence type="ECO:0000313" key="5">
    <source>
        <dbReference type="EMBL" id="PYG84942.1"/>
    </source>
</evidence>
<proteinExistence type="inferred from homology"/>
<accession>A0A318XG77</accession>
<dbReference type="PRINTS" id="PR00154">
    <property type="entry name" value="AMPBINDING"/>
</dbReference>
<name>A0A318XG77_9FIRM</name>
<dbReference type="FunFam" id="3.40.50.12780:FF:000012">
    <property type="entry name" value="Non-ribosomal peptide synthetase"/>
    <property type="match status" value="1"/>
</dbReference>
<dbReference type="Gene3D" id="2.30.38.10">
    <property type="entry name" value="Luciferase, Domain 3"/>
    <property type="match status" value="1"/>
</dbReference>
<dbReference type="Proteomes" id="UP000248132">
    <property type="component" value="Unassembled WGS sequence"/>
</dbReference>
<dbReference type="SUPFAM" id="SSF56801">
    <property type="entry name" value="Acetyl-CoA synthetase-like"/>
    <property type="match status" value="1"/>
</dbReference>
<dbReference type="PANTHER" id="PTHR44845">
    <property type="entry name" value="CARRIER DOMAIN-CONTAINING PROTEIN"/>
    <property type="match status" value="1"/>
</dbReference>
<dbReference type="InterPro" id="IPR000873">
    <property type="entry name" value="AMP-dep_synth/lig_dom"/>
</dbReference>
<gene>
    <name evidence="5" type="ORF">LY28_03400</name>
</gene>
<dbReference type="Pfam" id="PF00501">
    <property type="entry name" value="AMP-binding"/>
    <property type="match status" value="1"/>
</dbReference>
<keyword evidence="2" id="KW-0596">Phosphopantetheine</keyword>